<dbReference type="OrthoDB" id="63267at2759"/>
<dbReference type="EMBL" id="UZAM01006673">
    <property type="protein sequence ID" value="VDO92803.1"/>
    <property type="molecule type" value="Genomic_DNA"/>
</dbReference>
<accession>A0A183IBI3</accession>
<evidence type="ECO:0000313" key="2">
    <source>
        <dbReference type="EMBL" id="VDO92803.1"/>
    </source>
</evidence>
<dbReference type="Proteomes" id="UP000270296">
    <property type="component" value="Unassembled WGS sequence"/>
</dbReference>
<reference evidence="2 3" key="2">
    <citation type="submission" date="2018-11" db="EMBL/GenBank/DDBJ databases">
        <authorList>
            <consortium name="Pathogen Informatics"/>
        </authorList>
    </citation>
    <scope>NUCLEOTIDE SEQUENCE [LARGE SCALE GENOMIC DNA]</scope>
</reference>
<name>A0A183IBI3_9BILA</name>
<protein>
    <submittedName>
        <fullName evidence="4">CUB domain-containing protein</fullName>
    </submittedName>
</protein>
<organism evidence="4">
    <name type="scientific">Soboliphyme baturini</name>
    <dbReference type="NCBI Taxonomy" id="241478"/>
    <lineage>
        <taxon>Eukaryota</taxon>
        <taxon>Metazoa</taxon>
        <taxon>Ecdysozoa</taxon>
        <taxon>Nematoda</taxon>
        <taxon>Enoplea</taxon>
        <taxon>Dorylaimia</taxon>
        <taxon>Dioctophymatida</taxon>
        <taxon>Dioctophymatoidea</taxon>
        <taxon>Soboliphymatidae</taxon>
        <taxon>Soboliphyme</taxon>
    </lineage>
</organism>
<keyword evidence="3" id="KW-1185">Reference proteome</keyword>
<feature type="region of interest" description="Disordered" evidence="1">
    <location>
        <begin position="1"/>
        <end position="26"/>
    </location>
</feature>
<reference evidence="4" key="1">
    <citation type="submission" date="2016-06" db="UniProtKB">
        <authorList>
            <consortium name="WormBaseParasite"/>
        </authorList>
    </citation>
    <scope>IDENTIFICATION</scope>
</reference>
<gene>
    <name evidence="2" type="ORF">SBAD_LOCUS977</name>
</gene>
<dbReference type="AlphaFoldDB" id="A0A183IBI3"/>
<evidence type="ECO:0000313" key="3">
    <source>
        <dbReference type="Proteomes" id="UP000270296"/>
    </source>
</evidence>
<proteinExistence type="predicted"/>
<evidence type="ECO:0000313" key="4">
    <source>
        <dbReference type="WBParaSite" id="SBAD_0000100901-mRNA-1"/>
    </source>
</evidence>
<dbReference type="WBParaSite" id="SBAD_0000100901-mRNA-1">
    <property type="protein sequence ID" value="SBAD_0000100901-mRNA-1"/>
    <property type="gene ID" value="SBAD_0000100901"/>
</dbReference>
<sequence>MADLVAAKDEFTKESVELTPPGGGQSSTLQCISELDEQPIFTQFSFHGSGSRGSRLSFQYLEENYTRP</sequence>
<feature type="compositionally biased region" description="Basic and acidic residues" evidence="1">
    <location>
        <begin position="1"/>
        <end position="16"/>
    </location>
</feature>
<evidence type="ECO:0000256" key="1">
    <source>
        <dbReference type="SAM" id="MobiDB-lite"/>
    </source>
</evidence>